<sequence length="469" mass="52724">MLRRIRLVHTVERQKHDGHNGELSCIDTTQQVVQCRSQQIHDRQTAQTKRQQTLGTDTTIEIEKITGVIPPALSSVGLLQIPGREVLQPATQDHGGQELEQGLLPQLLQQNKDNHSAGAIDRQPWPMQRATIHERSFGNEGEAHLPYPSHETEDEEHHDQIDQRIAAIGADGAGFAEPERHRRRSQTTRIDSAVQNLPAGIDLVQLLAILLILGHRPRMQDTHAQPFGQEPDETVRLVHRNKIAGQLLHRFGNITIRGMQCLSGGLAVQVFVAEQLASLQSRILGQSAHMHVIFYEKRRVIAVGIEDAAQAEREQIEQPPAKERQVGHETLPLVTLHHAPGQADGLPCPDIRIFGDDVGHHTVGIRFDERADDGERPQEQEHVLEQHHLRHRQPFARGDRVEETAHGKFVVGPPLKQHAHHDHPVCLLDEQPYEKVNGQGYDDRYGHGDAVIMHDGIGRIGHRQNDRTR</sequence>
<evidence type="ECO:0000256" key="1">
    <source>
        <dbReference type="SAM" id="MobiDB-lite"/>
    </source>
</evidence>
<evidence type="ECO:0000313" key="3">
    <source>
        <dbReference type="Proteomes" id="UP000008702"/>
    </source>
</evidence>
<proteinExistence type="predicted"/>
<organism evidence="2 3">
    <name type="scientific">Bifidobacterium adolescentis (strain ATCC 15703 / DSM 20083 / NCTC 11814 / E194a)</name>
    <dbReference type="NCBI Taxonomy" id="367928"/>
    <lineage>
        <taxon>Bacteria</taxon>
        <taxon>Bacillati</taxon>
        <taxon>Actinomycetota</taxon>
        <taxon>Actinomycetes</taxon>
        <taxon>Bifidobacteriales</taxon>
        <taxon>Bifidobacteriaceae</taxon>
        <taxon>Bifidobacterium</taxon>
    </lineage>
</organism>
<keyword evidence="3" id="KW-1185">Reference proteome</keyword>
<protein>
    <submittedName>
        <fullName evidence="2">Probable 2-ketoglutarate oxidoreductase, alpha chain</fullName>
    </submittedName>
</protein>
<accession>A1A1W3</accession>
<dbReference type="Proteomes" id="UP000008702">
    <property type="component" value="Chromosome"/>
</dbReference>
<evidence type="ECO:0000313" key="2">
    <source>
        <dbReference type="EMBL" id="BAF39696.1"/>
    </source>
</evidence>
<reference evidence="2 3" key="1">
    <citation type="submission" date="2006-12" db="EMBL/GenBank/DDBJ databases">
        <title>Bifidobacterium adolescentis complete genome sequence.</title>
        <authorList>
            <person name="Suzuki T."/>
            <person name="Tsuda Y."/>
            <person name="Kanou N."/>
            <person name="Inoue T."/>
            <person name="Kumazaki K."/>
            <person name="Nagano S."/>
            <person name="Hirai S."/>
            <person name="Tanaka K."/>
            <person name="Watanabe K."/>
        </authorList>
    </citation>
    <scope>NUCLEOTIDE SEQUENCE [LARGE SCALE GENOMIC DNA]</scope>
    <source>
        <strain evidence="3">ATCC 15703 / DSM 20083 / NCTC 11814 / E194a</strain>
    </source>
</reference>
<dbReference type="STRING" id="367928.BAD_0915"/>
<dbReference type="EMBL" id="AP009256">
    <property type="protein sequence ID" value="BAF39696.1"/>
    <property type="molecule type" value="Genomic_DNA"/>
</dbReference>
<dbReference type="HOGENOM" id="CLU_582240_0_0_11"/>
<dbReference type="KEGG" id="bad:BAD_0915"/>
<name>A1A1W3_BIFAA</name>
<dbReference type="AlphaFoldDB" id="A1A1W3"/>
<gene>
    <name evidence="2" type="ordered locus">BAD_0915</name>
</gene>
<feature type="region of interest" description="Disordered" evidence="1">
    <location>
        <begin position="139"/>
        <end position="159"/>
    </location>
</feature>